<dbReference type="SUPFAM" id="SSF100939">
    <property type="entry name" value="SPOC domain-like"/>
    <property type="match status" value="1"/>
</dbReference>
<evidence type="ECO:0000313" key="1">
    <source>
        <dbReference type="EMBL" id="GBN03012.1"/>
    </source>
</evidence>
<accession>A0A4Y2KLS1</accession>
<dbReference type="InterPro" id="IPR016194">
    <property type="entry name" value="SPOC-like_C_dom_sf"/>
</dbReference>
<sequence>LQKQFIYYFNQQKIVGVSEFPQDGKPELGPVFAEPEYEKVEKANDKQPYEMKNSTSTADEEFASKRTKYEMLLFPPSKFVHRNLLPVAPKLAELLYKDQIPHLMLVISNFFHCLRCAQLFKENIQEMQL</sequence>
<gene>
    <name evidence="1" type="ORF">AVEN_262408_1</name>
</gene>
<dbReference type="EMBL" id="BGPR01004757">
    <property type="protein sequence ID" value="GBN03012.1"/>
    <property type="molecule type" value="Genomic_DNA"/>
</dbReference>
<dbReference type="Proteomes" id="UP000499080">
    <property type="component" value="Unassembled WGS sequence"/>
</dbReference>
<protein>
    <submittedName>
        <fullName evidence="1">Uncharacterized protein</fullName>
    </submittedName>
</protein>
<feature type="non-terminal residue" evidence="1">
    <location>
        <position position="1"/>
    </location>
</feature>
<dbReference type="Gene3D" id="2.40.290.10">
    <property type="match status" value="1"/>
</dbReference>
<dbReference type="AlphaFoldDB" id="A0A4Y2KLS1"/>
<reference evidence="1 2" key="1">
    <citation type="journal article" date="2019" name="Sci. Rep.">
        <title>Orb-weaving spider Araneus ventricosus genome elucidates the spidroin gene catalogue.</title>
        <authorList>
            <person name="Kono N."/>
            <person name="Nakamura H."/>
            <person name="Ohtoshi R."/>
            <person name="Moran D.A.P."/>
            <person name="Shinohara A."/>
            <person name="Yoshida Y."/>
            <person name="Fujiwara M."/>
            <person name="Mori M."/>
            <person name="Tomita M."/>
            <person name="Arakawa K."/>
        </authorList>
    </citation>
    <scope>NUCLEOTIDE SEQUENCE [LARGE SCALE GENOMIC DNA]</scope>
</reference>
<proteinExistence type="predicted"/>
<organism evidence="1 2">
    <name type="scientific">Araneus ventricosus</name>
    <name type="common">Orbweaver spider</name>
    <name type="synonym">Epeira ventricosa</name>
    <dbReference type="NCBI Taxonomy" id="182803"/>
    <lineage>
        <taxon>Eukaryota</taxon>
        <taxon>Metazoa</taxon>
        <taxon>Ecdysozoa</taxon>
        <taxon>Arthropoda</taxon>
        <taxon>Chelicerata</taxon>
        <taxon>Arachnida</taxon>
        <taxon>Araneae</taxon>
        <taxon>Araneomorphae</taxon>
        <taxon>Entelegynae</taxon>
        <taxon>Araneoidea</taxon>
        <taxon>Araneidae</taxon>
        <taxon>Araneus</taxon>
    </lineage>
</organism>
<comment type="caution">
    <text evidence="1">The sequence shown here is derived from an EMBL/GenBank/DDBJ whole genome shotgun (WGS) entry which is preliminary data.</text>
</comment>
<keyword evidence="2" id="KW-1185">Reference proteome</keyword>
<name>A0A4Y2KLS1_ARAVE</name>
<evidence type="ECO:0000313" key="2">
    <source>
        <dbReference type="Proteomes" id="UP000499080"/>
    </source>
</evidence>